<protein>
    <submittedName>
        <fullName evidence="2">Putative ovule protein</fullName>
    </submittedName>
</protein>
<proteinExistence type="predicted"/>
<organism evidence="2">
    <name type="scientific">Solanum chacoense</name>
    <name type="common">Chaco potato</name>
    <dbReference type="NCBI Taxonomy" id="4108"/>
    <lineage>
        <taxon>Eukaryota</taxon>
        <taxon>Viridiplantae</taxon>
        <taxon>Streptophyta</taxon>
        <taxon>Embryophyta</taxon>
        <taxon>Tracheophyta</taxon>
        <taxon>Spermatophyta</taxon>
        <taxon>Magnoliopsida</taxon>
        <taxon>eudicotyledons</taxon>
        <taxon>Gunneridae</taxon>
        <taxon>Pentapetalae</taxon>
        <taxon>asterids</taxon>
        <taxon>lamiids</taxon>
        <taxon>Solanales</taxon>
        <taxon>Solanaceae</taxon>
        <taxon>Solanoideae</taxon>
        <taxon>Solaneae</taxon>
        <taxon>Solanum</taxon>
    </lineage>
</organism>
<evidence type="ECO:0000313" key="2">
    <source>
        <dbReference type="EMBL" id="JAP13896.1"/>
    </source>
</evidence>
<feature type="region of interest" description="Disordered" evidence="1">
    <location>
        <begin position="1"/>
        <end position="61"/>
    </location>
</feature>
<feature type="compositionally biased region" description="Basic residues" evidence="1">
    <location>
        <begin position="12"/>
        <end position="38"/>
    </location>
</feature>
<evidence type="ECO:0000256" key="1">
    <source>
        <dbReference type="SAM" id="MobiDB-lite"/>
    </source>
</evidence>
<feature type="compositionally biased region" description="Polar residues" evidence="1">
    <location>
        <begin position="42"/>
        <end position="55"/>
    </location>
</feature>
<reference evidence="2" key="1">
    <citation type="submission" date="2015-12" db="EMBL/GenBank/DDBJ databases">
        <title>Gene expression during late stages of embryo sac development: a critical building block for successful pollen-pistil interactions.</title>
        <authorList>
            <person name="Liu Y."/>
            <person name="Joly V."/>
            <person name="Sabar M."/>
            <person name="Matton D.P."/>
        </authorList>
    </citation>
    <scope>NUCLEOTIDE SEQUENCE</scope>
</reference>
<dbReference type="EMBL" id="GEDG01027357">
    <property type="protein sequence ID" value="JAP13896.1"/>
    <property type="molecule type" value="Transcribed_RNA"/>
</dbReference>
<name>A0A0V0H0L9_SOLCH</name>
<feature type="compositionally biased region" description="Polar residues" evidence="1">
    <location>
        <begin position="1"/>
        <end position="10"/>
    </location>
</feature>
<accession>A0A0V0H0L9</accession>
<dbReference type="AlphaFoldDB" id="A0A0V0H0L9"/>
<sequence>MYLLNTSTAFKTKVKRAQKTKSKTKRRGGGGSTKKKRRSDQLRYTQSQSGHYSYQNKKEKM</sequence>